<evidence type="ECO:0000259" key="9">
    <source>
        <dbReference type="PROSITE" id="PS51163"/>
    </source>
</evidence>
<dbReference type="PANTHER" id="PTHR17490:SF10">
    <property type="entry name" value="THREONYLCARBAMOYL-AMP SYNTHASE"/>
    <property type="match status" value="1"/>
</dbReference>
<evidence type="ECO:0000256" key="2">
    <source>
        <dbReference type="ARBA" id="ARBA00007663"/>
    </source>
</evidence>
<evidence type="ECO:0000256" key="8">
    <source>
        <dbReference type="SAM" id="SignalP"/>
    </source>
</evidence>
<organism evidence="10">
    <name type="scientific">Graphocephala atropunctata</name>
    <dbReference type="NCBI Taxonomy" id="36148"/>
    <lineage>
        <taxon>Eukaryota</taxon>
        <taxon>Metazoa</taxon>
        <taxon>Ecdysozoa</taxon>
        <taxon>Arthropoda</taxon>
        <taxon>Hexapoda</taxon>
        <taxon>Insecta</taxon>
        <taxon>Pterygota</taxon>
        <taxon>Neoptera</taxon>
        <taxon>Paraneoptera</taxon>
        <taxon>Hemiptera</taxon>
        <taxon>Auchenorrhyncha</taxon>
        <taxon>Membracoidea</taxon>
        <taxon>Cicadellidae</taxon>
        <taxon>Cicadellinae</taxon>
        <taxon>Cicadellini</taxon>
        <taxon>Graphocephala</taxon>
    </lineage>
</organism>
<dbReference type="GO" id="GO:0000049">
    <property type="term" value="F:tRNA binding"/>
    <property type="evidence" value="ECO:0007669"/>
    <property type="project" value="TreeGrafter"/>
</dbReference>
<proteinExistence type="inferred from homology"/>
<comment type="similarity">
    <text evidence="2">Belongs to the SUA5 family.</text>
</comment>
<keyword evidence="8" id="KW-0732">Signal</keyword>
<feature type="domain" description="YrdC-like" evidence="9">
    <location>
        <begin position="42"/>
        <end position="233"/>
    </location>
</feature>
<dbReference type="GO" id="GO:0005737">
    <property type="term" value="C:cytoplasm"/>
    <property type="evidence" value="ECO:0007669"/>
    <property type="project" value="UniProtKB-SubCell"/>
</dbReference>
<dbReference type="InterPro" id="IPR006070">
    <property type="entry name" value="Sua5-like_dom"/>
</dbReference>
<dbReference type="InterPro" id="IPR050156">
    <property type="entry name" value="TC-AMP_synthase_SUA5"/>
</dbReference>
<evidence type="ECO:0000256" key="6">
    <source>
        <dbReference type="ARBA" id="ARBA00022679"/>
    </source>
</evidence>
<dbReference type="InterPro" id="IPR017945">
    <property type="entry name" value="DHBP_synth_RibB-like_a/b_dom"/>
</dbReference>
<dbReference type="PANTHER" id="PTHR17490">
    <property type="entry name" value="SUA5"/>
    <property type="match status" value="1"/>
</dbReference>
<gene>
    <name evidence="10" type="ORF">g.3652</name>
</gene>
<dbReference type="Gene3D" id="3.90.870.10">
    <property type="entry name" value="DHBP synthase"/>
    <property type="match status" value="1"/>
</dbReference>
<feature type="chain" id="PRO_5008586925" description="Threonylcarbamoyl-AMP synthase" evidence="8">
    <location>
        <begin position="23"/>
        <end position="261"/>
    </location>
</feature>
<keyword evidence="6" id="KW-0808">Transferase</keyword>
<dbReference type="GO" id="GO:0003725">
    <property type="term" value="F:double-stranded RNA binding"/>
    <property type="evidence" value="ECO:0007669"/>
    <property type="project" value="InterPro"/>
</dbReference>
<keyword evidence="5" id="KW-0963">Cytoplasm</keyword>
<evidence type="ECO:0000256" key="3">
    <source>
        <dbReference type="ARBA" id="ARBA00012584"/>
    </source>
</evidence>
<dbReference type="GO" id="GO:0061710">
    <property type="term" value="F:L-threonylcarbamoyladenylate synthase"/>
    <property type="evidence" value="ECO:0007669"/>
    <property type="project" value="UniProtKB-EC"/>
</dbReference>
<dbReference type="GO" id="GO:0006450">
    <property type="term" value="P:regulation of translational fidelity"/>
    <property type="evidence" value="ECO:0007669"/>
    <property type="project" value="TreeGrafter"/>
</dbReference>
<evidence type="ECO:0000313" key="10">
    <source>
        <dbReference type="EMBL" id="JAT15080.1"/>
    </source>
</evidence>
<dbReference type="EMBL" id="GEBQ01024897">
    <property type="protein sequence ID" value="JAT15080.1"/>
    <property type="molecule type" value="Transcribed_RNA"/>
</dbReference>
<dbReference type="AlphaFoldDB" id="A0A1B6KUG6"/>
<comment type="subcellular location">
    <subcellularLocation>
        <location evidence="1">Cytoplasm</location>
    </subcellularLocation>
</comment>
<sequence>MSSRRSLSIAVHLILALHLGFAGQVEKIVWNVVKLGGKDRANVNVLVALDTLREGKMVGLPTDTVYGFVADATRPRPVQKLYNISGSQYYHQPITIALDELQQVSMYADTDHLDRSMLSQLLPGRVTVVLRRRPGALPHINPSTDLIPIRVPGKKEKIFIRKLTHQLERPLALVGARKVGRPHSIVVDDFEDIRLRAYVVYDGGKLETKKMEGTTVVDLTTSGRYKILWPGCVLSAVLSIMGRYGLEEWTDGPNITVFNPT</sequence>
<accession>A0A1B6KUG6</accession>
<evidence type="ECO:0000256" key="1">
    <source>
        <dbReference type="ARBA" id="ARBA00004496"/>
    </source>
</evidence>
<evidence type="ECO:0000256" key="7">
    <source>
        <dbReference type="ARBA" id="ARBA00048366"/>
    </source>
</evidence>
<protein>
    <recommendedName>
        <fullName evidence="4">Threonylcarbamoyl-AMP synthase</fullName>
        <ecNumber evidence="3">2.7.7.87</ecNumber>
    </recommendedName>
</protein>
<dbReference type="Pfam" id="PF01300">
    <property type="entry name" value="Sua5_yciO_yrdC"/>
    <property type="match status" value="1"/>
</dbReference>
<feature type="signal peptide" evidence="8">
    <location>
        <begin position="1"/>
        <end position="22"/>
    </location>
</feature>
<dbReference type="SUPFAM" id="SSF55821">
    <property type="entry name" value="YrdC/RibB"/>
    <property type="match status" value="1"/>
</dbReference>
<evidence type="ECO:0000256" key="4">
    <source>
        <dbReference type="ARBA" id="ARBA00015492"/>
    </source>
</evidence>
<comment type="catalytic activity">
    <reaction evidence="7">
        <text>L-threonine + hydrogencarbonate + ATP = L-threonylcarbamoyladenylate + diphosphate + H2O</text>
        <dbReference type="Rhea" id="RHEA:36407"/>
        <dbReference type="ChEBI" id="CHEBI:15377"/>
        <dbReference type="ChEBI" id="CHEBI:17544"/>
        <dbReference type="ChEBI" id="CHEBI:30616"/>
        <dbReference type="ChEBI" id="CHEBI:33019"/>
        <dbReference type="ChEBI" id="CHEBI:57926"/>
        <dbReference type="ChEBI" id="CHEBI:73682"/>
        <dbReference type="EC" id="2.7.7.87"/>
    </reaction>
</comment>
<reference evidence="10" key="1">
    <citation type="submission" date="2015-11" db="EMBL/GenBank/DDBJ databases">
        <title>De novo transcriptome assembly of four potential Pierce s Disease insect vectors from Arizona vineyards.</title>
        <authorList>
            <person name="Tassone E.E."/>
        </authorList>
    </citation>
    <scope>NUCLEOTIDE SEQUENCE</scope>
</reference>
<dbReference type="EC" id="2.7.7.87" evidence="3"/>
<evidence type="ECO:0000256" key="5">
    <source>
        <dbReference type="ARBA" id="ARBA00022490"/>
    </source>
</evidence>
<name>A0A1B6KUG6_9HEMI</name>
<dbReference type="PROSITE" id="PS51163">
    <property type="entry name" value="YRDC"/>
    <property type="match status" value="1"/>
</dbReference>